<dbReference type="Gene3D" id="3.30.870.10">
    <property type="entry name" value="Endonuclease Chain A"/>
    <property type="match status" value="2"/>
</dbReference>
<dbReference type="InterPro" id="IPR015679">
    <property type="entry name" value="PLipase_D_fam"/>
</dbReference>
<evidence type="ECO:0000256" key="3">
    <source>
        <dbReference type="ARBA" id="ARBA00022801"/>
    </source>
</evidence>
<evidence type="ECO:0000313" key="7">
    <source>
        <dbReference type="Proteomes" id="UP001164459"/>
    </source>
</evidence>
<dbReference type="RefSeq" id="WP_269041710.1">
    <property type="nucleotide sequence ID" value="NZ_CP114040.1"/>
</dbReference>
<dbReference type="PANTHER" id="PTHR18896">
    <property type="entry name" value="PHOSPHOLIPASE D"/>
    <property type="match status" value="1"/>
</dbReference>
<keyword evidence="3" id="KW-0378">Hydrolase</keyword>
<reference evidence="6" key="1">
    <citation type="submission" date="2022-11" db="EMBL/GenBank/DDBJ databases">
        <title>Minimal conservation of predation-associated metabolite biosynthetic gene clusters underscores biosynthetic potential of Myxococcota including descriptions for ten novel species: Archangium lansinium sp. nov., Myxococcus landrumus sp. nov., Nannocystis bai.</title>
        <authorList>
            <person name="Ahearne A."/>
            <person name="Stevens C."/>
            <person name="Dowd S."/>
        </authorList>
    </citation>
    <scope>NUCLEOTIDE SEQUENCE</scope>
    <source>
        <strain evidence="6">Fl3</strain>
    </source>
</reference>
<dbReference type="InterPro" id="IPR001736">
    <property type="entry name" value="PLipase_D/transphosphatidylase"/>
</dbReference>
<organism evidence="6 7">
    <name type="scientific">Nannocystis punicea</name>
    <dbReference type="NCBI Taxonomy" id="2995304"/>
    <lineage>
        <taxon>Bacteria</taxon>
        <taxon>Pseudomonadati</taxon>
        <taxon>Myxococcota</taxon>
        <taxon>Polyangia</taxon>
        <taxon>Nannocystales</taxon>
        <taxon>Nannocystaceae</taxon>
        <taxon>Nannocystis</taxon>
    </lineage>
</organism>
<keyword evidence="7" id="KW-1185">Reference proteome</keyword>
<evidence type="ECO:0000256" key="2">
    <source>
        <dbReference type="ARBA" id="ARBA00022737"/>
    </source>
</evidence>
<name>A0ABY7HK91_9BACT</name>
<evidence type="ECO:0000313" key="6">
    <source>
        <dbReference type="EMBL" id="WAS99349.1"/>
    </source>
</evidence>
<gene>
    <name evidence="6" type="ORF">O0S08_24745</name>
</gene>
<evidence type="ECO:0000259" key="5">
    <source>
        <dbReference type="PROSITE" id="PS50035"/>
    </source>
</evidence>
<protein>
    <submittedName>
        <fullName evidence="6">Phospholipase D-like domain-containing protein</fullName>
    </submittedName>
</protein>
<dbReference type="SUPFAM" id="SSF56024">
    <property type="entry name" value="Phospholipase D/nuclease"/>
    <property type="match status" value="2"/>
</dbReference>
<dbReference type="EMBL" id="CP114040">
    <property type="protein sequence ID" value="WAS99349.1"/>
    <property type="molecule type" value="Genomic_DNA"/>
</dbReference>
<feature type="domain" description="PLD phosphodiesterase" evidence="5">
    <location>
        <begin position="364"/>
        <end position="391"/>
    </location>
</feature>
<sequence>MHEDDGLLAIADAHGPYPVRHGNRAIPWIDGVPFYERLSAAIAAARSRLWAIVSFIEPGFRMPDGVAWWDLLDRSRARGLDVRVLFWRNPRFSSTRHVFLGGPAEREFLAARGAAWAARWDSSAEPAHCHHQKAFVLDAGEPDALAFIGGMVLSNATLARPGHRRGPHKHDAFLELQGPVVADAEHNFVQRWNLARRDPDAPPWPDDSRAGPLPWPARLPPERGDVAVQLARSLAPGYYRGPTPVVGAGEFDSDAGEATVLAHYLAAIAAARRTIYIENQHPGQHAVLRALDAALRRGVRVVMVVPAEPMPAIYRAAAEVAALARDGRADEHRYGPTFNRLAALADHPGFTLAALARSDADGHREIYTHAKLCIVDGAWATLGSANLVDLSLERDHTELNAAWWGRAHCLPLLLQLVAEHTDVVVDDDLDALDRFAAHARASRDSLLRGGPLLAGCYALDPATYALRPPLTQGR</sequence>
<keyword evidence="4" id="KW-0443">Lipid metabolism</keyword>
<dbReference type="InterPro" id="IPR025202">
    <property type="entry name" value="PLD-like_dom"/>
</dbReference>
<evidence type="ECO:0000256" key="4">
    <source>
        <dbReference type="ARBA" id="ARBA00023098"/>
    </source>
</evidence>
<dbReference type="PANTHER" id="PTHR18896:SF76">
    <property type="entry name" value="PHOSPHOLIPASE"/>
    <property type="match status" value="1"/>
</dbReference>
<keyword evidence="2" id="KW-0677">Repeat</keyword>
<accession>A0ABY7HK91</accession>
<dbReference type="PROSITE" id="PS50035">
    <property type="entry name" value="PLD"/>
    <property type="match status" value="1"/>
</dbReference>
<dbReference type="Proteomes" id="UP001164459">
    <property type="component" value="Chromosome"/>
</dbReference>
<proteinExistence type="predicted"/>
<comment type="catalytic activity">
    <reaction evidence="1">
        <text>a 1,2-diacyl-sn-glycero-3-phosphocholine + H2O = a 1,2-diacyl-sn-glycero-3-phosphate + choline + H(+)</text>
        <dbReference type="Rhea" id="RHEA:14445"/>
        <dbReference type="ChEBI" id="CHEBI:15354"/>
        <dbReference type="ChEBI" id="CHEBI:15377"/>
        <dbReference type="ChEBI" id="CHEBI:15378"/>
        <dbReference type="ChEBI" id="CHEBI:57643"/>
        <dbReference type="ChEBI" id="CHEBI:58608"/>
        <dbReference type="EC" id="3.1.4.4"/>
    </reaction>
</comment>
<dbReference type="Pfam" id="PF13091">
    <property type="entry name" value="PLDc_2"/>
    <property type="match status" value="1"/>
</dbReference>
<evidence type="ECO:0000256" key="1">
    <source>
        <dbReference type="ARBA" id="ARBA00000798"/>
    </source>
</evidence>